<name>S6B6S1_BABBO</name>
<dbReference type="Gene3D" id="1.10.238.10">
    <property type="entry name" value="EF-hand"/>
    <property type="match status" value="2"/>
</dbReference>
<keyword evidence="4" id="KW-0106">Calcium</keyword>
<evidence type="ECO:0000313" key="8">
    <source>
        <dbReference type="EMBL" id="BAN64711.1"/>
    </source>
</evidence>
<dbReference type="VEuPathDB" id="PiroplasmaDB:BBOV_IV005160"/>
<feature type="domain" description="EF-hand" evidence="7">
    <location>
        <begin position="104"/>
        <end position="139"/>
    </location>
</feature>
<gene>
    <name evidence="8" type="primary">BBOV_IV005160</name>
</gene>
<protein>
    <submittedName>
        <fullName evidence="8">Centrin 3, putative</fullName>
    </submittedName>
</protein>
<accession>S6B6S1</accession>
<organism evidence="8">
    <name type="scientific">Babesia bovis</name>
    <dbReference type="NCBI Taxonomy" id="5865"/>
    <lineage>
        <taxon>Eukaryota</taxon>
        <taxon>Sar</taxon>
        <taxon>Alveolata</taxon>
        <taxon>Apicomplexa</taxon>
        <taxon>Aconoidasida</taxon>
        <taxon>Piroplasmida</taxon>
        <taxon>Babesiidae</taxon>
        <taxon>Babesia</taxon>
    </lineage>
</organism>
<dbReference type="InterPro" id="IPR011992">
    <property type="entry name" value="EF-hand-dom_pair"/>
</dbReference>
<dbReference type="EMBL" id="AK440917">
    <property type="protein sequence ID" value="BAN64711.1"/>
    <property type="molecule type" value="mRNA"/>
</dbReference>
<feature type="domain" description="EF-hand" evidence="7">
    <location>
        <begin position="67"/>
        <end position="102"/>
    </location>
</feature>
<dbReference type="PROSITE" id="PS50222">
    <property type="entry name" value="EF_HAND_2"/>
    <property type="match status" value="4"/>
</dbReference>
<evidence type="ECO:0000256" key="2">
    <source>
        <dbReference type="ARBA" id="ARBA00005253"/>
    </source>
</evidence>
<evidence type="ECO:0000256" key="3">
    <source>
        <dbReference type="ARBA" id="ARBA00022737"/>
    </source>
</evidence>
<feature type="region of interest" description="Disordered" evidence="6">
    <location>
        <begin position="1"/>
        <end position="20"/>
    </location>
</feature>
<dbReference type="SUPFAM" id="SSF47473">
    <property type="entry name" value="EF-hand"/>
    <property type="match status" value="1"/>
</dbReference>
<dbReference type="FunFam" id="1.10.238.10:FF:000001">
    <property type="entry name" value="Calmodulin 1"/>
    <property type="match status" value="1"/>
</dbReference>
<evidence type="ECO:0000256" key="1">
    <source>
        <dbReference type="ARBA" id="ARBA00004245"/>
    </source>
</evidence>
<feature type="domain" description="EF-hand" evidence="7">
    <location>
        <begin position="140"/>
        <end position="175"/>
    </location>
</feature>
<comment type="similarity">
    <text evidence="2">Belongs to the centrin family.</text>
</comment>
<proteinExistence type="evidence at transcript level"/>
<dbReference type="SMART" id="SM00054">
    <property type="entry name" value="EFh"/>
    <property type="match status" value="4"/>
</dbReference>
<keyword evidence="3" id="KW-0677">Repeat</keyword>
<dbReference type="GO" id="GO:0016460">
    <property type="term" value="C:myosin II complex"/>
    <property type="evidence" value="ECO:0007669"/>
    <property type="project" value="TreeGrafter"/>
</dbReference>
<reference evidence="8" key="1">
    <citation type="journal article" date="2014" name="BMC Genomics">
        <title>The Babesia bovis gene and promoter model: an update from full-length EST analysis.</title>
        <authorList>
            <person name="Yamagishi J."/>
            <person name="Wakaguri H."/>
            <person name="Yokoyama N."/>
            <person name="Yamashita R."/>
            <person name="Suzuki Y."/>
            <person name="Xuan X."/>
            <person name="Igarashi I."/>
        </authorList>
    </citation>
    <scope>NUCLEOTIDE SEQUENCE</scope>
    <source>
        <strain evidence="8">Texas</strain>
    </source>
</reference>
<dbReference type="InterPro" id="IPR002048">
    <property type="entry name" value="EF_hand_dom"/>
</dbReference>
<comment type="subcellular location">
    <subcellularLocation>
        <location evidence="1">Cytoplasm</location>
        <location evidence="1">Cytoskeleton</location>
    </subcellularLocation>
</comment>
<evidence type="ECO:0000256" key="4">
    <source>
        <dbReference type="ARBA" id="ARBA00022837"/>
    </source>
</evidence>
<evidence type="ECO:0000256" key="6">
    <source>
        <dbReference type="SAM" id="MobiDB-lite"/>
    </source>
</evidence>
<dbReference type="PROSITE" id="PS00018">
    <property type="entry name" value="EF_HAND_1"/>
    <property type="match status" value="2"/>
</dbReference>
<dbReference type="PANTHER" id="PTHR23048">
    <property type="entry name" value="MYOSIN LIGHT CHAIN 1, 3"/>
    <property type="match status" value="1"/>
</dbReference>
<feature type="domain" description="EF-hand" evidence="7">
    <location>
        <begin position="31"/>
        <end position="66"/>
    </location>
</feature>
<keyword evidence="5" id="KW-0963">Cytoplasm</keyword>
<dbReference type="InterPro" id="IPR050230">
    <property type="entry name" value="CALM/Myosin/TropC-like"/>
</dbReference>
<dbReference type="AlphaFoldDB" id="S6B6S1"/>
<dbReference type="InterPro" id="IPR018247">
    <property type="entry name" value="EF_Hand_1_Ca_BS"/>
</dbReference>
<keyword evidence="5" id="KW-0206">Cytoskeleton</keyword>
<evidence type="ECO:0000256" key="5">
    <source>
        <dbReference type="ARBA" id="ARBA00023212"/>
    </source>
</evidence>
<dbReference type="PANTHER" id="PTHR23048:SF59">
    <property type="entry name" value="EF-HAND SUPERFAMILY PROTEIN"/>
    <property type="match status" value="1"/>
</dbReference>
<dbReference type="Pfam" id="PF13499">
    <property type="entry name" value="EF-hand_7"/>
    <property type="match status" value="2"/>
</dbReference>
<dbReference type="GO" id="GO:0005509">
    <property type="term" value="F:calcium ion binding"/>
    <property type="evidence" value="ECO:0007669"/>
    <property type="project" value="InterPro"/>
</dbReference>
<evidence type="ECO:0000259" key="7">
    <source>
        <dbReference type="PROSITE" id="PS50222"/>
    </source>
</evidence>
<sequence>MYPRHESSHAPLNRMPGGQMIRRGRNEVSEYHLNEISAAFRLLDSDNTGKIDYQELKVALRALGFQVHKKEVLQLMTKHDPKNTGYIDFEAFKSIMIKKISERDPMEEINMSFELFDADNKGKISFKDLKRVSMELGHNIPDEELRAMIDEFDNDRDGAISKDDFIGIMRQTITY</sequence>